<keyword evidence="3" id="KW-1185">Reference proteome</keyword>
<dbReference type="AlphaFoldDB" id="A0A6V7HKZ4"/>
<evidence type="ECO:0000313" key="2">
    <source>
        <dbReference type="EMBL" id="CAD1480438.1"/>
    </source>
</evidence>
<organism evidence="2 3">
    <name type="scientific">Heterotrigona itama</name>
    <dbReference type="NCBI Taxonomy" id="395501"/>
    <lineage>
        <taxon>Eukaryota</taxon>
        <taxon>Metazoa</taxon>
        <taxon>Ecdysozoa</taxon>
        <taxon>Arthropoda</taxon>
        <taxon>Hexapoda</taxon>
        <taxon>Insecta</taxon>
        <taxon>Pterygota</taxon>
        <taxon>Neoptera</taxon>
        <taxon>Endopterygota</taxon>
        <taxon>Hymenoptera</taxon>
        <taxon>Apocrita</taxon>
        <taxon>Aculeata</taxon>
        <taxon>Apoidea</taxon>
        <taxon>Anthophila</taxon>
        <taxon>Apidae</taxon>
        <taxon>Heterotrigona</taxon>
    </lineage>
</organism>
<keyword evidence="1" id="KW-1133">Transmembrane helix</keyword>
<dbReference type="EMBL" id="CAJDYZ010012006">
    <property type="protein sequence ID" value="CAD1480438.1"/>
    <property type="molecule type" value="Genomic_DNA"/>
</dbReference>
<feature type="transmembrane region" description="Helical" evidence="1">
    <location>
        <begin position="20"/>
        <end position="40"/>
    </location>
</feature>
<name>A0A6V7HKZ4_9HYME</name>
<reference evidence="2" key="1">
    <citation type="submission" date="2020-07" db="EMBL/GenBank/DDBJ databases">
        <authorList>
            <person name="Nazaruddin N."/>
        </authorList>
    </citation>
    <scope>NUCLEOTIDE SEQUENCE</scope>
</reference>
<keyword evidence="1" id="KW-0472">Membrane</keyword>
<evidence type="ECO:0000313" key="3">
    <source>
        <dbReference type="Proteomes" id="UP000752696"/>
    </source>
</evidence>
<evidence type="ECO:0000256" key="1">
    <source>
        <dbReference type="SAM" id="Phobius"/>
    </source>
</evidence>
<sequence length="67" mass="8083">GFYSKDLIIERYIFKKINTFRFFILILSTIFTISYSFRIINNLASKNLILNLIFNQERKIINSIIQF</sequence>
<feature type="non-terminal residue" evidence="2">
    <location>
        <position position="1"/>
    </location>
</feature>
<keyword evidence="1" id="KW-0812">Transmembrane</keyword>
<dbReference type="Proteomes" id="UP000752696">
    <property type="component" value="Unassembled WGS sequence"/>
</dbReference>
<gene>
    <name evidence="2" type="ORF">MHI_LOCUS937316</name>
</gene>
<feature type="non-terminal residue" evidence="2">
    <location>
        <position position="67"/>
    </location>
</feature>
<comment type="caution">
    <text evidence="2">The sequence shown here is derived from an EMBL/GenBank/DDBJ whole genome shotgun (WGS) entry which is preliminary data.</text>
</comment>
<proteinExistence type="predicted"/>
<protein>
    <submittedName>
        <fullName evidence="2">Uncharacterized protein</fullName>
    </submittedName>
</protein>
<accession>A0A6V7HKZ4</accession>